<evidence type="ECO:0000313" key="3">
    <source>
        <dbReference type="Proteomes" id="UP001642409"/>
    </source>
</evidence>
<proteinExistence type="predicted"/>
<organism evidence="1">
    <name type="scientific">Hexamita inflata</name>
    <dbReference type="NCBI Taxonomy" id="28002"/>
    <lineage>
        <taxon>Eukaryota</taxon>
        <taxon>Metamonada</taxon>
        <taxon>Diplomonadida</taxon>
        <taxon>Hexamitidae</taxon>
        <taxon>Hexamitinae</taxon>
        <taxon>Hexamita</taxon>
    </lineage>
</organism>
<dbReference type="AlphaFoldDB" id="A0AA86V1N4"/>
<accession>A0AA86V1N4</accession>
<reference evidence="2 3" key="2">
    <citation type="submission" date="2024-07" db="EMBL/GenBank/DDBJ databases">
        <authorList>
            <person name="Akdeniz Z."/>
        </authorList>
    </citation>
    <scope>NUCLEOTIDE SEQUENCE [LARGE SCALE GENOMIC DNA]</scope>
</reference>
<name>A0AA86V1N4_9EUKA</name>
<dbReference type="Gene3D" id="3.30.420.10">
    <property type="entry name" value="Ribonuclease H-like superfamily/Ribonuclease H"/>
    <property type="match status" value="1"/>
</dbReference>
<dbReference type="GO" id="GO:0003676">
    <property type="term" value="F:nucleic acid binding"/>
    <property type="evidence" value="ECO:0007669"/>
    <property type="project" value="InterPro"/>
</dbReference>
<keyword evidence="3" id="KW-1185">Reference proteome</keyword>
<gene>
    <name evidence="2" type="ORF">HINF_LOCUS10206</name>
    <name evidence="1" type="ORF">HINF_LOCUS64769</name>
</gene>
<dbReference type="Proteomes" id="UP001642409">
    <property type="component" value="Unassembled WGS sequence"/>
</dbReference>
<sequence length="265" mass="30120">MSNTKNKSGNQLINQVSNTTTLIFIDFEAFCTTPLYPSEIGCARVQNGSIVAMLHTFMSPTNLDAIKNSKDAGQFYYTKKITGIPAPWLPQFNKCKPCIKYEENLKQFGELLIQFCTANSTELKNGLGKDINVQIFSEFEQNDDYVFLAKGIDLENKILSKMMGIENKVVEADDVHKKFFEEAIVFENLHSNRNFDFCDFHKKVSITNLDKIKHCALDDAVYLAKLYLHLEPTKIDAESVETLTADVIQNGIVYKDDEIVIEFIE</sequence>
<dbReference type="EMBL" id="CATOUU010001177">
    <property type="protein sequence ID" value="CAI9977124.1"/>
    <property type="molecule type" value="Genomic_DNA"/>
</dbReference>
<evidence type="ECO:0000313" key="1">
    <source>
        <dbReference type="EMBL" id="CAI9977124.1"/>
    </source>
</evidence>
<evidence type="ECO:0008006" key="4">
    <source>
        <dbReference type="Google" id="ProtNLM"/>
    </source>
</evidence>
<reference evidence="1" key="1">
    <citation type="submission" date="2023-06" db="EMBL/GenBank/DDBJ databases">
        <authorList>
            <person name="Kurt Z."/>
        </authorList>
    </citation>
    <scope>NUCLEOTIDE SEQUENCE</scope>
</reference>
<dbReference type="InterPro" id="IPR036397">
    <property type="entry name" value="RNaseH_sf"/>
</dbReference>
<evidence type="ECO:0000313" key="2">
    <source>
        <dbReference type="EMBL" id="CAL5988100.1"/>
    </source>
</evidence>
<comment type="caution">
    <text evidence="1">The sequence shown here is derived from an EMBL/GenBank/DDBJ whole genome shotgun (WGS) entry which is preliminary data.</text>
</comment>
<dbReference type="EMBL" id="CAXDID020000022">
    <property type="protein sequence ID" value="CAL5988100.1"/>
    <property type="molecule type" value="Genomic_DNA"/>
</dbReference>
<protein>
    <recommendedName>
        <fullName evidence="4">Exonuclease domain-containing protein</fullName>
    </recommendedName>
</protein>
<dbReference type="InterPro" id="IPR012337">
    <property type="entry name" value="RNaseH-like_sf"/>
</dbReference>
<dbReference type="SUPFAM" id="SSF53098">
    <property type="entry name" value="Ribonuclease H-like"/>
    <property type="match status" value="1"/>
</dbReference>